<feature type="domain" description="Peptidase C54 catalytic" evidence="12">
    <location>
        <begin position="37"/>
        <end position="318"/>
    </location>
</feature>
<comment type="function">
    <text evidence="11">Cysteine protease that plays a key role in autophagy by mediating both proteolytic activation and delipidation of ATG8 family proteins.</text>
</comment>
<name>A0ABN8IV54_9NEOP</name>
<protein>
    <recommendedName>
        <fullName evidence="11">Cysteine protease</fullName>
        <ecNumber evidence="11">3.4.22.-</ecNumber>
    </recommendedName>
</protein>
<keyword evidence="6 11" id="KW-0378">Hydrolase</keyword>
<keyword evidence="5 11" id="KW-0645">Protease</keyword>
<keyword evidence="14" id="KW-1185">Reference proteome</keyword>
<organism evidence="13 14">
    <name type="scientific">Iphiclides podalirius</name>
    <name type="common">scarce swallowtail</name>
    <dbReference type="NCBI Taxonomy" id="110791"/>
    <lineage>
        <taxon>Eukaryota</taxon>
        <taxon>Metazoa</taxon>
        <taxon>Ecdysozoa</taxon>
        <taxon>Arthropoda</taxon>
        <taxon>Hexapoda</taxon>
        <taxon>Insecta</taxon>
        <taxon>Pterygota</taxon>
        <taxon>Neoptera</taxon>
        <taxon>Endopterygota</taxon>
        <taxon>Lepidoptera</taxon>
        <taxon>Glossata</taxon>
        <taxon>Ditrysia</taxon>
        <taxon>Papilionoidea</taxon>
        <taxon>Papilionidae</taxon>
        <taxon>Papilioninae</taxon>
        <taxon>Iphiclides</taxon>
    </lineage>
</organism>
<evidence type="ECO:0000256" key="11">
    <source>
        <dbReference type="RuleBase" id="RU363115"/>
    </source>
</evidence>
<dbReference type="Pfam" id="PF03416">
    <property type="entry name" value="Peptidase_C54"/>
    <property type="match status" value="1"/>
</dbReference>
<sequence>MCYLSSDNTTIEPDDIPKTKENVWILGKKYSAIQDLDRIRRDVSSIIWCTYRKGFVPIGDEGLTSDKGWGCMLRCGQMVLGVALTRIHLSTDWVWSPETRDPTYLKIIQRFEERKQAPYSIHQVALMGASEGKEVGQWFGPNTIAQVLKKLVVYDKWSSLVIHVALDNTVVKEDILQQCIIKNELNNSSNMVDGITVSDWMPLLLIVPLRLGLSEINPVYMNGLKICFQSSQSIGVIGGKPNQALYLVGCVGDEVIYLDPHTTQRSGLVENKSTDEQKEMDCSYHCKYASRIPILAMDPSVAVCFLCRTKSDFEELCSTIENNLMQESQPLFEICEKRPSHWGPCSVDIDLNKTALFAEFEDVDRQFDDSDDEFEIL</sequence>
<dbReference type="PANTHER" id="PTHR22624:SF49">
    <property type="entry name" value="CYSTEINE PROTEASE"/>
    <property type="match status" value="1"/>
</dbReference>
<evidence type="ECO:0000313" key="13">
    <source>
        <dbReference type="EMBL" id="CAH2066353.1"/>
    </source>
</evidence>
<evidence type="ECO:0000256" key="1">
    <source>
        <dbReference type="ARBA" id="ARBA00004496"/>
    </source>
</evidence>
<dbReference type="SUPFAM" id="SSF54001">
    <property type="entry name" value="Cysteine proteinases"/>
    <property type="match status" value="1"/>
</dbReference>
<comment type="similarity">
    <text evidence="2 11">Belongs to the peptidase C54 family.</text>
</comment>
<evidence type="ECO:0000256" key="4">
    <source>
        <dbReference type="ARBA" id="ARBA00022490"/>
    </source>
</evidence>
<comment type="subcellular location">
    <subcellularLocation>
        <location evidence="1 11">Cytoplasm</location>
    </subcellularLocation>
</comment>
<evidence type="ECO:0000256" key="6">
    <source>
        <dbReference type="ARBA" id="ARBA00022801"/>
    </source>
</evidence>
<feature type="non-terminal residue" evidence="13">
    <location>
        <position position="377"/>
    </location>
</feature>
<keyword evidence="4 11" id="KW-0963">Cytoplasm</keyword>
<comment type="catalytic activity">
    <reaction evidence="10">
        <text>[protein]-C-terminal L-amino acid-glycyl-phosphatidylethanolamide + H2O = [protein]-C-terminal L-amino acid-glycine + a 1,2-diacyl-sn-glycero-3-phosphoethanolamine</text>
        <dbReference type="Rhea" id="RHEA:67548"/>
        <dbReference type="Rhea" id="RHEA-COMP:17323"/>
        <dbReference type="Rhea" id="RHEA-COMP:17324"/>
        <dbReference type="ChEBI" id="CHEBI:15377"/>
        <dbReference type="ChEBI" id="CHEBI:64612"/>
        <dbReference type="ChEBI" id="CHEBI:172940"/>
        <dbReference type="ChEBI" id="CHEBI:172941"/>
    </reaction>
    <physiologicalReaction direction="left-to-right" evidence="10">
        <dbReference type="Rhea" id="RHEA:67549"/>
    </physiologicalReaction>
</comment>
<evidence type="ECO:0000256" key="2">
    <source>
        <dbReference type="ARBA" id="ARBA00010958"/>
    </source>
</evidence>
<keyword evidence="7" id="KW-0788">Thiol protease</keyword>
<accession>A0ABN8IV54</accession>
<dbReference type="EC" id="3.4.22.-" evidence="11"/>
<dbReference type="PANTHER" id="PTHR22624">
    <property type="entry name" value="CYSTEINE PROTEASE ATG4"/>
    <property type="match status" value="1"/>
</dbReference>
<gene>
    <name evidence="13" type="ORF">IPOD504_LOCUS13392</name>
</gene>
<dbReference type="InterPro" id="IPR038765">
    <property type="entry name" value="Papain-like_cys_pep_sf"/>
</dbReference>
<proteinExistence type="inferred from homology"/>
<evidence type="ECO:0000256" key="10">
    <source>
        <dbReference type="ARBA" id="ARBA00029362"/>
    </source>
</evidence>
<keyword evidence="9 11" id="KW-0072">Autophagy</keyword>
<evidence type="ECO:0000256" key="5">
    <source>
        <dbReference type="ARBA" id="ARBA00022670"/>
    </source>
</evidence>
<evidence type="ECO:0000256" key="8">
    <source>
        <dbReference type="ARBA" id="ARBA00022927"/>
    </source>
</evidence>
<keyword evidence="8 11" id="KW-0653">Protein transport</keyword>
<evidence type="ECO:0000256" key="9">
    <source>
        <dbReference type="ARBA" id="ARBA00023006"/>
    </source>
</evidence>
<reference evidence="13" key="1">
    <citation type="submission" date="2022-03" db="EMBL/GenBank/DDBJ databases">
        <authorList>
            <person name="Martin H S."/>
        </authorList>
    </citation>
    <scope>NUCLEOTIDE SEQUENCE</scope>
</reference>
<keyword evidence="3" id="KW-0813">Transport</keyword>
<dbReference type="InterPro" id="IPR005078">
    <property type="entry name" value="Peptidase_C54"/>
</dbReference>
<dbReference type="Proteomes" id="UP000837857">
    <property type="component" value="Chromosome 4"/>
</dbReference>
<evidence type="ECO:0000259" key="12">
    <source>
        <dbReference type="Pfam" id="PF03416"/>
    </source>
</evidence>
<evidence type="ECO:0000256" key="7">
    <source>
        <dbReference type="ARBA" id="ARBA00022807"/>
    </source>
</evidence>
<dbReference type="EMBL" id="OW152816">
    <property type="protein sequence ID" value="CAH2066353.1"/>
    <property type="molecule type" value="Genomic_DNA"/>
</dbReference>
<dbReference type="InterPro" id="IPR046792">
    <property type="entry name" value="Peptidase_C54_cat"/>
</dbReference>
<evidence type="ECO:0000313" key="14">
    <source>
        <dbReference type="Proteomes" id="UP000837857"/>
    </source>
</evidence>
<evidence type="ECO:0000256" key="3">
    <source>
        <dbReference type="ARBA" id="ARBA00022448"/>
    </source>
</evidence>